<name>A0A2L2YVE1_PARTP</name>
<dbReference type="InterPro" id="IPR007248">
    <property type="entry name" value="Mpv17_PMP22"/>
</dbReference>
<dbReference type="OrthoDB" id="430207at2759"/>
<organism evidence="7">
    <name type="scientific">Parasteatoda tepidariorum</name>
    <name type="common">Common house spider</name>
    <name type="synonym">Achaearanea tepidariorum</name>
    <dbReference type="NCBI Taxonomy" id="114398"/>
    <lineage>
        <taxon>Eukaryota</taxon>
        <taxon>Metazoa</taxon>
        <taxon>Ecdysozoa</taxon>
        <taxon>Arthropoda</taxon>
        <taxon>Chelicerata</taxon>
        <taxon>Arachnida</taxon>
        <taxon>Araneae</taxon>
        <taxon>Araneomorphae</taxon>
        <taxon>Entelegynae</taxon>
        <taxon>Araneoidea</taxon>
        <taxon>Theridiidae</taxon>
        <taxon>Parasteatoda</taxon>
    </lineage>
</organism>
<evidence type="ECO:0000256" key="2">
    <source>
        <dbReference type="ARBA" id="ARBA00006824"/>
    </source>
</evidence>
<dbReference type="GO" id="GO:0005739">
    <property type="term" value="C:mitochondrion"/>
    <property type="evidence" value="ECO:0007669"/>
    <property type="project" value="TreeGrafter"/>
</dbReference>
<comment type="similarity">
    <text evidence="2 6">Belongs to the peroxisomal membrane protein PXMP2/4 family.</text>
</comment>
<reference evidence="7" key="1">
    <citation type="journal article" date="2016" name="Mol. Ecol. Resour.">
        <title>Evaluation of the impact of RNA preservation methods of spiders for de novo transcriptome assembly.</title>
        <authorList>
            <person name="Kono N."/>
            <person name="Nakamura H."/>
            <person name="Ito Y."/>
            <person name="Tomita M."/>
            <person name="Arakawa K."/>
        </authorList>
    </citation>
    <scope>NUCLEOTIDE SEQUENCE</scope>
    <source>
        <tissue evidence="7">Whole body</tissue>
    </source>
</reference>
<sequence length="190" mass="21453">MWSRTKQIFQKRPLLMNMVSFGTMYVGAEVTQQTILTRVDPEKKSIDWKTVGRYAVIGLIGIGPPRFYWYRVLDSWLPATTVLMSLRKAVTDQCISSPASITIFFTGMSLLEGKEDVFAELKAKFLSTYAVSCCFWLPAQAINFCFLPPYTRVAYVGCASFLWVNILCLIKRKEVPTSDSIETSSDVKAS</sequence>
<comment type="subcellular location">
    <subcellularLocation>
        <location evidence="1">Membrane</location>
        <topology evidence="1">Multi-pass membrane protein</topology>
    </subcellularLocation>
</comment>
<evidence type="ECO:0000256" key="5">
    <source>
        <dbReference type="ARBA" id="ARBA00023136"/>
    </source>
</evidence>
<dbReference type="EMBL" id="IAAA01060902">
    <property type="protein sequence ID" value="LAA11997.1"/>
    <property type="molecule type" value="mRNA"/>
</dbReference>
<dbReference type="GO" id="GO:0016020">
    <property type="term" value="C:membrane"/>
    <property type="evidence" value="ECO:0007669"/>
    <property type="project" value="UniProtKB-SubCell"/>
</dbReference>
<dbReference type="PANTHER" id="PTHR11266:SF85">
    <property type="entry name" value="MPV17-LIKE PROTEIN"/>
    <property type="match status" value="1"/>
</dbReference>
<evidence type="ECO:0000256" key="6">
    <source>
        <dbReference type="RuleBase" id="RU363053"/>
    </source>
</evidence>
<evidence type="ECO:0000256" key="4">
    <source>
        <dbReference type="ARBA" id="ARBA00022989"/>
    </source>
</evidence>
<accession>A0A2L2YVE1</accession>
<keyword evidence="3" id="KW-0812">Transmembrane</keyword>
<evidence type="ECO:0000256" key="1">
    <source>
        <dbReference type="ARBA" id="ARBA00004141"/>
    </source>
</evidence>
<dbReference type="Pfam" id="PF04117">
    <property type="entry name" value="Mpv17_PMP22"/>
    <property type="match status" value="1"/>
</dbReference>
<keyword evidence="4" id="KW-1133">Transmembrane helix</keyword>
<proteinExistence type="evidence at transcript level"/>
<protein>
    <submittedName>
        <fullName evidence="7">Mpv17-like protein</fullName>
    </submittedName>
</protein>
<keyword evidence="5" id="KW-0472">Membrane</keyword>
<dbReference type="PANTHER" id="PTHR11266">
    <property type="entry name" value="PEROXISOMAL MEMBRANE PROTEIN 2, PXMP2 MPV17"/>
    <property type="match status" value="1"/>
</dbReference>
<evidence type="ECO:0000313" key="7">
    <source>
        <dbReference type="EMBL" id="LAA11997.1"/>
    </source>
</evidence>
<evidence type="ECO:0000256" key="3">
    <source>
        <dbReference type="ARBA" id="ARBA00022692"/>
    </source>
</evidence>
<dbReference type="AlphaFoldDB" id="A0A2L2YVE1"/>